<dbReference type="EMBL" id="NCKU01000760">
    <property type="protein sequence ID" value="RWS14282.1"/>
    <property type="molecule type" value="Genomic_DNA"/>
</dbReference>
<accession>A0A3S3P881</accession>
<name>A0A3S3P881_9ACAR</name>
<reference evidence="2" key="2">
    <citation type="submission" date="2018-11" db="EMBL/GenBank/DDBJ databases">
        <title>Trombidioid mite genomics.</title>
        <authorList>
            <person name="Dong X."/>
        </authorList>
    </citation>
    <scope>NUCLEOTIDE SEQUENCE</scope>
    <source>
        <strain evidence="2">UoL-WK</strain>
    </source>
</reference>
<keyword evidence="3" id="KW-1185">Reference proteome</keyword>
<dbReference type="Proteomes" id="UP000285301">
    <property type="component" value="Unassembled WGS sequence"/>
</dbReference>
<sequence length="23" mass="2724">MKLQTIPLLLRIDKFLKIGKEIL</sequence>
<proteinExistence type="predicted"/>
<dbReference type="EMBL" id="NCKU01000759">
    <property type="protein sequence ID" value="RWS14289.1"/>
    <property type="molecule type" value="Genomic_DNA"/>
</dbReference>
<organism evidence="2 3">
    <name type="scientific">Dinothrombium tinctorium</name>
    <dbReference type="NCBI Taxonomy" id="1965070"/>
    <lineage>
        <taxon>Eukaryota</taxon>
        <taxon>Metazoa</taxon>
        <taxon>Ecdysozoa</taxon>
        <taxon>Arthropoda</taxon>
        <taxon>Chelicerata</taxon>
        <taxon>Arachnida</taxon>
        <taxon>Acari</taxon>
        <taxon>Acariformes</taxon>
        <taxon>Trombidiformes</taxon>
        <taxon>Prostigmata</taxon>
        <taxon>Anystina</taxon>
        <taxon>Parasitengona</taxon>
        <taxon>Trombidioidea</taxon>
        <taxon>Trombidiidae</taxon>
        <taxon>Dinothrombium</taxon>
    </lineage>
</organism>
<dbReference type="AlphaFoldDB" id="A0A3S3P881"/>
<protein>
    <submittedName>
        <fullName evidence="2">Uncharacterized protein</fullName>
    </submittedName>
</protein>
<reference evidence="2 3" key="1">
    <citation type="journal article" date="2018" name="Gigascience">
        <title>Genomes of trombidid mites reveal novel predicted allergens and laterally-transferred genes associated with secondary metabolism.</title>
        <authorList>
            <person name="Dong X."/>
            <person name="Chaisiri K."/>
            <person name="Xia D."/>
            <person name="Armstrong S.D."/>
            <person name="Fang Y."/>
            <person name="Donnelly M.J."/>
            <person name="Kadowaki T."/>
            <person name="McGarry J.W."/>
            <person name="Darby A.C."/>
            <person name="Makepeace B.L."/>
        </authorList>
    </citation>
    <scope>NUCLEOTIDE SEQUENCE [LARGE SCALE GENOMIC DNA]</scope>
    <source>
        <strain evidence="2">UoL-WK</strain>
    </source>
</reference>
<gene>
    <name evidence="2" type="ORF">B4U79_00538</name>
    <name evidence="1" type="ORF">B4U79_06132</name>
</gene>
<evidence type="ECO:0000313" key="3">
    <source>
        <dbReference type="Proteomes" id="UP000285301"/>
    </source>
</evidence>
<evidence type="ECO:0000313" key="2">
    <source>
        <dbReference type="EMBL" id="RWS14289.1"/>
    </source>
</evidence>
<evidence type="ECO:0000313" key="1">
    <source>
        <dbReference type="EMBL" id="RWS14282.1"/>
    </source>
</evidence>
<comment type="caution">
    <text evidence="2">The sequence shown here is derived from an EMBL/GenBank/DDBJ whole genome shotgun (WGS) entry which is preliminary data.</text>
</comment>